<gene>
    <name evidence="2" type="ORF">SAMN04488502_1011119</name>
</gene>
<keyword evidence="2" id="KW-0560">Oxidoreductase</keyword>
<dbReference type="EMBL" id="FNHB01000001">
    <property type="protein sequence ID" value="SDL89647.1"/>
    <property type="molecule type" value="Genomic_DNA"/>
</dbReference>
<dbReference type="PANTHER" id="PTHR35908">
    <property type="entry name" value="HYPOTHETICAL FUSION PROTEIN"/>
    <property type="match status" value="1"/>
</dbReference>
<dbReference type="GO" id="GO:0051213">
    <property type="term" value="F:dioxygenase activity"/>
    <property type="evidence" value="ECO:0007669"/>
    <property type="project" value="UniProtKB-KW"/>
</dbReference>
<feature type="domain" description="VOC" evidence="1">
    <location>
        <begin position="16"/>
        <end position="134"/>
    </location>
</feature>
<keyword evidence="2" id="KW-0223">Dioxygenase</keyword>
<evidence type="ECO:0000259" key="1">
    <source>
        <dbReference type="PROSITE" id="PS51819"/>
    </source>
</evidence>
<dbReference type="InterPro" id="IPR041581">
    <property type="entry name" value="Glyoxalase_6"/>
</dbReference>
<proteinExistence type="predicted"/>
<evidence type="ECO:0000313" key="3">
    <source>
        <dbReference type="Proteomes" id="UP000214880"/>
    </source>
</evidence>
<sequence>MNNKQTLSINNTFSIRIDDIMIDCDDAQKLGDFYADLLGWNKTELGKNCVSVHSPDHPLRLLCQQENDYIPPVWPETVDTQQKMLHIDFTVSNLQVAVSHAISLGAKVAEKQYNPTQWITMLDPSGHPFCLCLPE</sequence>
<dbReference type="InterPro" id="IPR037523">
    <property type="entry name" value="VOC_core"/>
</dbReference>
<accession>A0A1G9NUD2</accession>
<evidence type="ECO:0000313" key="2">
    <source>
        <dbReference type="EMBL" id="SDL89647.1"/>
    </source>
</evidence>
<reference evidence="2 3" key="1">
    <citation type="submission" date="2016-10" db="EMBL/GenBank/DDBJ databases">
        <authorList>
            <person name="de Groot N.N."/>
        </authorList>
    </citation>
    <scope>NUCLEOTIDE SEQUENCE [LARGE SCALE GENOMIC DNA]</scope>
    <source>
        <strain evidence="2 3">DSM 1736</strain>
    </source>
</reference>
<dbReference type="InterPro" id="IPR029068">
    <property type="entry name" value="Glyas_Bleomycin-R_OHBP_Dase"/>
</dbReference>
<dbReference type="STRING" id="146817.SAMN04488502_1011119"/>
<keyword evidence="3" id="KW-1185">Reference proteome</keyword>
<dbReference type="Gene3D" id="3.10.180.10">
    <property type="entry name" value="2,3-Dihydroxybiphenyl 1,2-Dioxygenase, domain 1"/>
    <property type="match status" value="1"/>
</dbReference>
<dbReference type="OrthoDB" id="1645442at2"/>
<dbReference type="Proteomes" id="UP000214880">
    <property type="component" value="Unassembled WGS sequence"/>
</dbReference>
<dbReference type="RefSeq" id="WP_092069351.1">
    <property type="nucleotide sequence ID" value="NZ_FNHB01000001.1"/>
</dbReference>
<dbReference type="AlphaFoldDB" id="A0A1G9NUD2"/>
<dbReference type="CDD" id="cd06587">
    <property type="entry name" value="VOC"/>
    <property type="match status" value="1"/>
</dbReference>
<dbReference type="Pfam" id="PF18029">
    <property type="entry name" value="Glyoxalase_6"/>
    <property type="match status" value="1"/>
</dbReference>
<organism evidence="2 3">
    <name type="scientific">Dendrosporobacter quercicolus</name>
    <dbReference type="NCBI Taxonomy" id="146817"/>
    <lineage>
        <taxon>Bacteria</taxon>
        <taxon>Bacillati</taxon>
        <taxon>Bacillota</taxon>
        <taxon>Negativicutes</taxon>
        <taxon>Selenomonadales</taxon>
        <taxon>Sporomusaceae</taxon>
        <taxon>Dendrosporobacter</taxon>
    </lineage>
</organism>
<dbReference type="SUPFAM" id="SSF54593">
    <property type="entry name" value="Glyoxalase/Bleomycin resistance protein/Dihydroxybiphenyl dioxygenase"/>
    <property type="match status" value="1"/>
</dbReference>
<dbReference type="PANTHER" id="PTHR35908:SF1">
    <property type="entry name" value="CONSERVED PROTEIN"/>
    <property type="match status" value="1"/>
</dbReference>
<name>A0A1G9NUD2_9FIRM</name>
<protein>
    <submittedName>
        <fullName evidence="2">Catechol 2,3-dioxygenase</fullName>
    </submittedName>
</protein>
<dbReference type="PROSITE" id="PS51819">
    <property type="entry name" value="VOC"/>
    <property type="match status" value="1"/>
</dbReference>